<dbReference type="AlphaFoldDB" id="A0A2K1Y0L0"/>
<evidence type="ECO:0000313" key="2">
    <source>
        <dbReference type="Proteomes" id="UP000006729"/>
    </source>
</evidence>
<reference evidence="1 2" key="1">
    <citation type="journal article" date="2006" name="Science">
        <title>The genome of black cottonwood, Populus trichocarpa (Torr. &amp; Gray).</title>
        <authorList>
            <person name="Tuskan G.A."/>
            <person name="Difazio S."/>
            <person name="Jansson S."/>
            <person name="Bohlmann J."/>
            <person name="Grigoriev I."/>
            <person name="Hellsten U."/>
            <person name="Putnam N."/>
            <person name="Ralph S."/>
            <person name="Rombauts S."/>
            <person name="Salamov A."/>
            <person name="Schein J."/>
            <person name="Sterck L."/>
            <person name="Aerts A."/>
            <person name="Bhalerao R.R."/>
            <person name="Bhalerao R.P."/>
            <person name="Blaudez D."/>
            <person name="Boerjan W."/>
            <person name="Brun A."/>
            <person name="Brunner A."/>
            <person name="Busov V."/>
            <person name="Campbell M."/>
            <person name="Carlson J."/>
            <person name="Chalot M."/>
            <person name="Chapman J."/>
            <person name="Chen G.L."/>
            <person name="Cooper D."/>
            <person name="Coutinho P.M."/>
            <person name="Couturier J."/>
            <person name="Covert S."/>
            <person name="Cronk Q."/>
            <person name="Cunningham R."/>
            <person name="Davis J."/>
            <person name="Degroeve S."/>
            <person name="Dejardin A."/>
            <person name="Depamphilis C."/>
            <person name="Detter J."/>
            <person name="Dirks B."/>
            <person name="Dubchak I."/>
            <person name="Duplessis S."/>
            <person name="Ehlting J."/>
            <person name="Ellis B."/>
            <person name="Gendler K."/>
            <person name="Goodstein D."/>
            <person name="Gribskov M."/>
            <person name="Grimwood J."/>
            <person name="Groover A."/>
            <person name="Gunter L."/>
            <person name="Hamberger B."/>
            <person name="Heinze B."/>
            <person name="Helariutta Y."/>
            <person name="Henrissat B."/>
            <person name="Holligan D."/>
            <person name="Holt R."/>
            <person name="Huang W."/>
            <person name="Islam-Faridi N."/>
            <person name="Jones S."/>
            <person name="Jones-Rhoades M."/>
            <person name="Jorgensen R."/>
            <person name="Joshi C."/>
            <person name="Kangasjarvi J."/>
            <person name="Karlsson J."/>
            <person name="Kelleher C."/>
            <person name="Kirkpatrick R."/>
            <person name="Kirst M."/>
            <person name="Kohler A."/>
            <person name="Kalluri U."/>
            <person name="Larimer F."/>
            <person name="Leebens-Mack J."/>
            <person name="Leple J.C."/>
            <person name="Locascio P."/>
            <person name="Lou Y."/>
            <person name="Lucas S."/>
            <person name="Martin F."/>
            <person name="Montanini B."/>
            <person name="Napoli C."/>
            <person name="Nelson D.R."/>
            <person name="Nelson C."/>
            <person name="Nieminen K."/>
            <person name="Nilsson O."/>
            <person name="Pereda V."/>
            <person name="Peter G."/>
            <person name="Philippe R."/>
            <person name="Pilate G."/>
            <person name="Poliakov A."/>
            <person name="Razumovskaya J."/>
            <person name="Richardson P."/>
            <person name="Rinaldi C."/>
            <person name="Ritland K."/>
            <person name="Rouze P."/>
            <person name="Ryaboy D."/>
            <person name="Schmutz J."/>
            <person name="Schrader J."/>
            <person name="Segerman B."/>
            <person name="Shin H."/>
            <person name="Siddiqui A."/>
            <person name="Sterky F."/>
            <person name="Terry A."/>
            <person name="Tsai C.J."/>
            <person name="Uberbacher E."/>
            <person name="Unneberg P."/>
            <person name="Vahala J."/>
            <person name="Wall K."/>
            <person name="Wessler S."/>
            <person name="Yang G."/>
            <person name="Yin T."/>
            <person name="Douglas C."/>
            <person name="Marra M."/>
            <person name="Sandberg G."/>
            <person name="Van de Peer Y."/>
            <person name="Rokhsar D."/>
        </authorList>
    </citation>
    <scope>NUCLEOTIDE SEQUENCE [LARGE SCALE GENOMIC DNA]</scope>
    <source>
        <strain evidence="2">cv. Nisqually</strain>
    </source>
</reference>
<dbReference type="STRING" id="3694.A0A2K1Y0L0"/>
<protein>
    <submittedName>
        <fullName evidence="1">Uncharacterized protein</fullName>
    </submittedName>
</protein>
<organism evidence="1 2">
    <name type="scientific">Populus trichocarpa</name>
    <name type="common">Western balsam poplar</name>
    <name type="synonym">Populus balsamifera subsp. trichocarpa</name>
    <dbReference type="NCBI Taxonomy" id="3694"/>
    <lineage>
        <taxon>Eukaryota</taxon>
        <taxon>Viridiplantae</taxon>
        <taxon>Streptophyta</taxon>
        <taxon>Embryophyta</taxon>
        <taxon>Tracheophyta</taxon>
        <taxon>Spermatophyta</taxon>
        <taxon>Magnoliopsida</taxon>
        <taxon>eudicotyledons</taxon>
        <taxon>Gunneridae</taxon>
        <taxon>Pentapetalae</taxon>
        <taxon>rosids</taxon>
        <taxon>fabids</taxon>
        <taxon>Malpighiales</taxon>
        <taxon>Salicaceae</taxon>
        <taxon>Saliceae</taxon>
        <taxon>Populus</taxon>
    </lineage>
</organism>
<sequence>MAGICSLNPTTLMTFKRIHGIRCCSGAADNENKSQTRTKTPQILKLALSGVTELLRVFCFSGKDRYLPCYSPSSIAFSAWFVGRCPETNKTKQIRVLFLVMRCNFRGFLGIML</sequence>
<dbReference type="EMBL" id="CM009302">
    <property type="protein sequence ID" value="PNT06560.1"/>
    <property type="molecule type" value="Genomic_DNA"/>
</dbReference>
<dbReference type="InParanoid" id="A0A2K1Y0L0"/>
<evidence type="ECO:0000313" key="1">
    <source>
        <dbReference type="EMBL" id="PNT06560.1"/>
    </source>
</evidence>
<accession>A0A2K1Y0L0</accession>
<gene>
    <name evidence="1" type="ORF">POPTR_013G037200</name>
</gene>
<name>A0A2K1Y0L0_POPTR</name>
<proteinExistence type="predicted"/>
<dbReference type="Proteomes" id="UP000006729">
    <property type="component" value="Chromosome 13"/>
</dbReference>
<keyword evidence="2" id="KW-1185">Reference proteome</keyword>